<dbReference type="Gene3D" id="1.20.81.30">
    <property type="entry name" value="Type II secretion system (T2SS), domain F"/>
    <property type="match status" value="1"/>
</dbReference>
<evidence type="ECO:0000256" key="5">
    <source>
        <dbReference type="ARBA" id="ARBA00022989"/>
    </source>
</evidence>
<dbReference type="AlphaFoldDB" id="A0A7L7TDF7"/>
<keyword evidence="5 7" id="KW-1133">Transmembrane helix</keyword>
<geneLocation type="plasmid" evidence="9">
    <name>pMG4_1215</name>
</geneLocation>
<reference evidence="9" key="1">
    <citation type="submission" date="2019-02" db="EMBL/GenBank/DDBJ databases">
        <authorList>
            <person name="Taiaroa G."/>
            <person name="Butler M."/>
            <person name="Lamont I."/>
            <person name="Black M."/>
            <person name="Poulter J."/>
            <person name="Zhao M."/>
            <person name="Poulter R."/>
        </authorList>
    </citation>
    <scope>NUCLEOTIDE SEQUENCE</scope>
    <source>
        <strain evidence="9">1215</strain>
        <plasmid evidence="9">pMG4_1215</plasmid>
    </source>
</reference>
<comment type="similarity">
    <text evidence="2">Belongs to the GSP F family.</text>
</comment>
<dbReference type="Pfam" id="PF00482">
    <property type="entry name" value="T2SSF"/>
    <property type="match status" value="1"/>
</dbReference>
<dbReference type="InterPro" id="IPR042094">
    <property type="entry name" value="T2SS_GspF_sf"/>
</dbReference>
<feature type="transmembrane region" description="Helical" evidence="7">
    <location>
        <begin position="328"/>
        <end position="347"/>
    </location>
</feature>
<name>A0A7L7TDF7_PSESF</name>
<dbReference type="EMBL" id="MK569690">
    <property type="protein sequence ID" value="QOC74145.1"/>
    <property type="molecule type" value="Genomic_DNA"/>
</dbReference>
<evidence type="ECO:0000256" key="7">
    <source>
        <dbReference type="SAM" id="Phobius"/>
    </source>
</evidence>
<evidence type="ECO:0000313" key="9">
    <source>
        <dbReference type="EMBL" id="QOC74145.1"/>
    </source>
</evidence>
<proteinExistence type="inferred from homology"/>
<dbReference type="GO" id="GO:0005886">
    <property type="term" value="C:plasma membrane"/>
    <property type="evidence" value="ECO:0007669"/>
    <property type="project" value="UniProtKB-SubCell"/>
</dbReference>
<evidence type="ECO:0000259" key="8">
    <source>
        <dbReference type="Pfam" id="PF00482"/>
    </source>
</evidence>
<comment type="subcellular location">
    <subcellularLocation>
        <location evidence="1">Cell membrane</location>
        <topology evidence="1">Multi-pass membrane protein</topology>
    </subcellularLocation>
</comment>
<keyword evidence="4 7" id="KW-0812">Transmembrane</keyword>
<feature type="domain" description="Type II secretion system protein GspF" evidence="8">
    <location>
        <begin position="16"/>
        <end position="133"/>
    </location>
</feature>
<dbReference type="InterPro" id="IPR003004">
    <property type="entry name" value="GspF/PilC"/>
</dbReference>
<evidence type="ECO:0000256" key="1">
    <source>
        <dbReference type="ARBA" id="ARBA00004651"/>
    </source>
</evidence>
<feature type="transmembrane region" description="Helical" evidence="7">
    <location>
        <begin position="114"/>
        <end position="135"/>
    </location>
</feature>
<dbReference type="PANTHER" id="PTHR30012">
    <property type="entry name" value="GENERAL SECRETION PATHWAY PROTEIN"/>
    <property type="match status" value="1"/>
</dbReference>
<evidence type="ECO:0000256" key="2">
    <source>
        <dbReference type="ARBA" id="ARBA00005745"/>
    </source>
</evidence>
<accession>A0A7L7TDF7</accession>
<feature type="transmembrane region" description="Helical" evidence="7">
    <location>
        <begin position="168"/>
        <end position="186"/>
    </location>
</feature>
<organism evidence="9">
    <name type="scientific">Pseudomonas syringae pv. actinidiae</name>
    <dbReference type="NCBI Taxonomy" id="103796"/>
    <lineage>
        <taxon>Bacteria</taxon>
        <taxon>Pseudomonadati</taxon>
        <taxon>Pseudomonadota</taxon>
        <taxon>Gammaproteobacteria</taxon>
        <taxon>Pseudomonadales</taxon>
        <taxon>Pseudomonadaceae</taxon>
        <taxon>Pseudomonas</taxon>
        <taxon>Pseudomonas syringae</taxon>
    </lineage>
</organism>
<evidence type="ECO:0000256" key="4">
    <source>
        <dbReference type="ARBA" id="ARBA00022692"/>
    </source>
</evidence>
<protein>
    <submittedName>
        <fullName evidence="9">Type IV fimbrial assembly protein PilC</fullName>
    </submittedName>
</protein>
<keyword evidence="6 7" id="KW-0472">Membrane</keyword>
<dbReference type="RefSeq" id="WP_054076284.1">
    <property type="nucleotide sequence ID" value="NZ_MOMM01000001.1"/>
</dbReference>
<evidence type="ECO:0000256" key="6">
    <source>
        <dbReference type="ARBA" id="ARBA00023136"/>
    </source>
</evidence>
<keyword evidence="3" id="KW-1003">Cell membrane</keyword>
<dbReference type="InterPro" id="IPR018076">
    <property type="entry name" value="T2SS_GspF_dom"/>
</dbReference>
<keyword evidence="9" id="KW-0614">Plasmid</keyword>
<evidence type="ECO:0000256" key="3">
    <source>
        <dbReference type="ARBA" id="ARBA00022475"/>
    </source>
</evidence>
<sequence>MASKIKMLSLRQQIMFARNLGALLSAGIPMASALTRLSSLLPKQKDKLAEMSQQVASGRYLSHTCQGLLPEEIIAAIVVGEQSGKMVPVMFEIRDTLMMKVRMIKTAQSLVQPAVMLLMGISVFIGFILGVIPILSETSSKLQPRGRQTERGMLMEGLVNLSEFLRNSGPYLMAMLAIVIVVLIVYGRTPQGRITMFSWVLKVPFLGSAIKNISFALWARYLALMWRAGYSDMPKAIGITMKSIPAVFREGVVRYQADMVLGKGLGAACDPERLDPSDPRQQWPVFLQVALQISEQTMETDDQLTTASVYLLEDAETTINRMVEFSKIFVLILVAGSAALPIIAYMFEVVTMVGNTLSGHMR</sequence>
<dbReference type="PANTHER" id="PTHR30012:SF0">
    <property type="entry name" value="TYPE II SECRETION SYSTEM PROTEIN F-RELATED"/>
    <property type="match status" value="1"/>
</dbReference>